<accession>A0A835DEM4</accession>
<dbReference type="OMA" id="QVMDFGG"/>
<evidence type="ECO:0000256" key="2">
    <source>
        <dbReference type="ARBA" id="ARBA00022763"/>
    </source>
</evidence>
<gene>
    <name evidence="6" type="ORF">HHK36_012512</name>
</gene>
<keyword evidence="2" id="KW-0227">DNA damage</keyword>
<proteinExistence type="predicted"/>
<sequence length="1224" mass="134925">MGFVGDDGKGNSIGRDFNISDTETQASSSSASGEEFKDGNADELRHLQSTVPFDDTIPLENSLFETQLVNLDFDTQVLDCLDCECDKEVVFDSDGEGTDRTEVLSDADQLSDDESGRRGGDDPVDLEKRQCRPCEKGGKDFVADSDTSADEQHNSGLHVSTASKWDQGTSEPKAGSLWRGFTSVRTASLRASGLAARGMTFKGNSNGPSSIPSKTLSGRQHVTEDSGISYTRDPSPSPFGTEVRDVDQDHETWKCNGNMKGFRDENKCSVGNSTVRKLFTEDTVAGNKGSTRDIESSDGGTDPPQLLVCNHGFAGLSYVGSQEPGESSQANALEFVDRFLSVNNVELSQEDPGKITRGKSPPNSSAKGTQSLAKRASFRRPVGETGIFDWVDSREDDRGGEFFSRRKEGFFHSRGHDRRSFTQPQKPRHVNFKRGRGVVDEFREKEEQLNRSEKTMGLMHSDSRLMLHDSKENDKIVQVSEMKIKKNLVKELDEQLNSEFPGHQLDASGISMDSGDMLDVGFDTQMAAEAMEALFCGAPANYDSGDGYQGELNASERCPRGETENETSLKNVSLRKRDCPSDSGGTVRQSKREMRLDVKSRKKTSTSSRKQSKNQREKLDPESAVKTKAKRAKLMAEQHLNTGNATNGNESSGGQSCKFLNQRKAEGAVDRAGIKEVNRCHHSSSTSNGHLLFDKGQEQEEYRTFTPIVYRTRQKRPKSSSGEVANDLLEVDVHKDKRKGSRSGVDALKSLNFNTNQTGEVGNNKPSQQEQPGLELATTTGCAEKYALSYPRQRRTLRNISGRLNGSGKPDGPSTVVDWEQANGQSITRRKRSERNARSICVNLDMKRKTRSSVYPHLLLSSSEKSSQGRLLRRNLDEPGFVDAAANCNLAVMNEKMIPKDLNGTKASMYSGRKGDAISISSTEVAEGIAALEMSPKEKTEPAVSTCTTPVNSTMPSNVASPICMGDEYGKQSCKKNLSRSHLMKELNRLDATETVPTTLKDLRRRRDMASVRVLFSHHLDEDTIKQQKKILVRLGVPIASSSADATHFITDKFVRTRNMLEAIALGKPVVTHLWLESCGQASFFIDEKNYILRDTKKEKEIGFSMPVSLARACQRPLLQVITKSCVVQPDALGQRVFITPNIKPGKELIAGLVKAVHGQAVERIGRSAMKDDKIPDDLLVLSCEEDYTICLPFLEKGAAVYSSELLLNGIIIQKLEYERPVLV</sequence>
<feature type="region of interest" description="Disordered" evidence="4">
    <location>
        <begin position="735"/>
        <end position="774"/>
    </location>
</feature>
<dbReference type="CDD" id="cd17744">
    <property type="entry name" value="BRCT_MDC1_rpt1"/>
    <property type="match status" value="1"/>
</dbReference>
<evidence type="ECO:0000313" key="6">
    <source>
        <dbReference type="EMBL" id="KAF8401568.1"/>
    </source>
</evidence>
<dbReference type="Proteomes" id="UP000655225">
    <property type="component" value="Unassembled WGS sequence"/>
</dbReference>
<feature type="compositionally biased region" description="Polar residues" evidence="4">
    <location>
        <begin position="202"/>
        <end position="234"/>
    </location>
</feature>
<keyword evidence="3" id="KW-0539">Nucleus</keyword>
<dbReference type="PROSITE" id="PS50172">
    <property type="entry name" value="BRCT"/>
    <property type="match status" value="1"/>
</dbReference>
<dbReference type="GO" id="GO:0005634">
    <property type="term" value="C:nucleus"/>
    <property type="evidence" value="ECO:0007669"/>
    <property type="project" value="UniProtKB-SubCell"/>
</dbReference>
<feature type="region of interest" description="Disordered" evidence="4">
    <location>
        <begin position="350"/>
        <end position="378"/>
    </location>
</feature>
<feature type="compositionally biased region" description="Polar residues" evidence="4">
    <location>
        <begin position="751"/>
        <end position="774"/>
    </location>
</feature>
<name>A0A835DEM4_TETSI</name>
<dbReference type="OrthoDB" id="342264at2759"/>
<feature type="compositionally biased region" description="Basic and acidic residues" evidence="4">
    <location>
        <begin position="114"/>
        <end position="142"/>
    </location>
</feature>
<dbReference type="Pfam" id="PF16770">
    <property type="entry name" value="RTT107_BRCT_5"/>
    <property type="match status" value="1"/>
</dbReference>
<feature type="region of interest" description="Disordered" evidence="4">
    <location>
        <begin position="553"/>
        <end position="632"/>
    </location>
</feature>
<dbReference type="InterPro" id="IPR051579">
    <property type="entry name" value="DDR_Transcriptional_Reg"/>
</dbReference>
<evidence type="ECO:0000256" key="3">
    <source>
        <dbReference type="ARBA" id="ARBA00023242"/>
    </source>
</evidence>
<feature type="compositionally biased region" description="Polar residues" evidence="4">
    <location>
        <begin position="154"/>
        <end position="170"/>
    </location>
</feature>
<dbReference type="PANTHER" id="PTHR23196">
    <property type="entry name" value="PAX TRANSCRIPTION ACTIVATION DOMAIN INTERACTING PROTEIN"/>
    <property type="match status" value="1"/>
</dbReference>
<feature type="compositionally biased region" description="Basic and acidic residues" evidence="4">
    <location>
        <begin position="614"/>
        <end position="625"/>
    </location>
</feature>
<dbReference type="Gene3D" id="3.40.50.10190">
    <property type="entry name" value="BRCT domain"/>
    <property type="match status" value="2"/>
</dbReference>
<evidence type="ECO:0000256" key="1">
    <source>
        <dbReference type="ARBA" id="ARBA00004123"/>
    </source>
</evidence>
<feature type="domain" description="BRCT" evidence="5">
    <location>
        <begin position="1004"/>
        <end position="1093"/>
    </location>
</feature>
<dbReference type="GO" id="GO:0006974">
    <property type="term" value="P:DNA damage response"/>
    <property type="evidence" value="ECO:0007669"/>
    <property type="project" value="UniProtKB-KW"/>
</dbReference>
<reference evidence="6 7" key="1">
    <citation type="submission" date="2020-04" db="EMBL/GenBank/DDBJ databases">
        <title>Plant Genome Project.</title>
        <authorList>
            <person name="Zhang R.-G."/>
        </authorList>
    </citation>
    <scope>NUCLEOTIDE SEQUENCE [LARGE SCALE GENOMIC DNA]</scope>
    <source>
        <strain evidence="6">YNK0</strain>
        <tissue evidence="6">Leaf</tissue>
    </source>
</reference>
<evidence type="ECO:0000313" key="7">
    <source>
        <dbReference type="Proteomes" id="UP000655225"/>
    </source>
</evidence>
<dbReference type="Pfam" id="PF16589">
    <property type="entry name" value="BRCT_2"/>
    <property type="match status" value="1"/>
</dbReference>
<feature type="region of interest" description="Disordered" evidence="4">
    <location>
        <begin position="797"/>
        <end position="835"/>
    </location>
</feature>
<dbReference type="InterPro" id="IPR001357">
    <property type="entry name" value="BRCT_dom"/>
</dbReference>
<dbReference type="SMART" id="SM00292">
    <property type="entry name" value="BRCT"/>
    <property type="match status" value="1"/>
</dbReference>
<feature type="region of interest" description="Disordered" evidence="4">
    <location>
        <begin position="1"/>
        <end position="39"/>
    </location>
</feature>
<protein>
    <recommendedName>
        <fullName evidence="5">BRCT domain-containing protein</fullName>
    </recommendedName>
</protein>
<evidence type="ECO:0000259" key="5">
    <source>
        <dbReference type="PROSITE" id="PS50172"/>
    </source>
</evidence>
<feature type="compositionally biased region" description="Polar residues" evidence="4">
    <location>
        <begin position="19"/>
        <end position="32"/>
    </location>
</feature>
<comment type="caution">
    <text evidence="6">The sequence shown here is derived from an EMBL/GenBank/DDBJ whole genome shotgun (WGS) entry which is preliminary data.</text>
</comment>
<evidence type="ECO:0000256" key="4">
    <source>
        <dbReference type="SAM" id="MobiDB-lite"/>
    </source>
</evidence>
<dbReference type="EMBL" id="JABCRI010000008">
    <property type="protein sequence ID" value="KAF8401568.1"/>
    <property type="molecule type" value="Genomic_DNA"/>
</dbReference>
<feature type="region of interest" description="Disordered" evidence="4">
    <location>
        <begin position="92"/>
        <end position="177"/>
    </location>
</feature>
<dbReference type="InterPro" id="IPR036420">
    <property type="entry name" value="BRCT_dom_sf"/>
</dbReference>
<feature type="compositionally biased region" description="Polar residues" evidence="4">
    <location>
        <begin position="361"/>
        <end position="372"/>
    </location>
</feature>
<dbReference type="AlphaFoldDB" id="A0A835DEM4"/>
<keyword evidence="7" id="KW-1185">Reference proteome</keyword>
<dbReference type="SUPFAM" id="SSF52113">
    <property type="entry name" value="BRCT domain"/>
    <property type="match status" value="1"/>
</dbReference>
<feature type="region of interest" description="Disordered" evidence="4">
    <location>
        <begin position="199"/>
        <end position="243"/>
    </location>
</feature>
<dbReference type="PANTHER" id="PTHR23196:SF1">
    <property type="entry name" value="PAX-INTERACTING PROTEIN 1"/>
    <property type="match status" value="1"/>
</dbReference>
<feature type="compositionally biased region" description="Basic and acidic residues" evidence="4">
    <location>
        <begin position="590"/>
        <end position="599"/>
    </location>
</feature>
<organism evidence="6 7">
    <name type="scientific">Tetracentron sinense</name>
    <name type="common">Spur-leaf</name>
    <dbReference type="NCBI Taxonomy" id="13715"/>
    <lineage>
        <taxon>Eukaryota</taxon>
        <taxon>Viridiplantae</taxon>
        <taxon>Streptophyta</taxon>
        <taxon>Embryophyta</taxon>
        <taxon>Tracheophyta</taxon>
        <taxon>Spermatophyta</taxon>
        <taxon>Magnoliopsida</taxon>
        <taxon>Trochodendrales</taxon>
        <taxon>Trochodendraceae</taxon>
        <taxon>Tetracentron</taxon>
    </lineage>
</organism>
<dbReference type="CDD" id="cd18432">
    <property type="entry name" value="BRCT_PAXIP1_rpt6_like"/>
    <property type="match status" value="1"/>
</dbReference>
<comment type="subcellular location">
    <subcellularLocation>
        <location evidence="1">Nucleus</location>
    </subcellularLocation>
</comment>